<evidence type="ECO:0000259" key="1">
    <source>
        <dbReference type="Pfam" id="PF25053"/>
    </source>
</evidence>
<proteinExistence type="predicted"/>
<sequence length="814" mass="93337">MLDPSSAIGLVASVIQLVTFTSSIVSKSREVYNSAEGALVEQMELETVTQSLKGLIHDMQKRKFSILLSPGGMNVSNELLSTLESLKVQGNRKKWNSFRQALNSVWNERKFEELENPVNRYRSQINTTLLLSLRRCRRKERETRQALHILETLRFPHMADRHEETPIAYQRRFSWVLREPERQNEAEHPDDEIVPEWDSFVEWLNGNENSTGLPENPAFPDRWRSYQVFGGDLNPLSWIEVSHALRNLVSDAKHRFLFFVDGLDEFDGNYSELADPLVQVSSGKNVKICTACRPWLVFEEEFEGRPRLRLENLCNRVLASQRICSFTLREAFVGIHFRDSEGLRSQEAQQLIGEVIDKASRVFFFWVYLVVNSLLEGVRDGDDIPDLQERLLALPSDIEKLVDKILSRLDPLYFKSAAKLFRVFHTAMKPTGPLTLLTLYLSKYSFDKAIHATTRPIPGKEAHSMAETMRRRLNSRCRVLLEVPRYHSNYLQSRVGYLHRTVKDYLEKLEVWGRILTSTPSFDENEALCRSFLLHIKGLELDTTLTTLNVVWSAVTNIITYADTTQLTLLPDKVAYLDELDRTATAIFQMLSTSPEKQETWLERISRKNPLTVATSHWTNTQFVPGQISGLKNWRAGDGAGIESFFRFCFRTGLHWFIEYKLDQEEQLAHCKIDRQSLLSTATQLLHVPTIKLLLDRGADPNRAEGCHTLSPWQLLLSTVQSFEDPPTISEAVKLFLDHNADRGARVHGSPANVLIKCALDERTPEDSIEELSLKPISAREERNYDRGKPSIVKRGEKGTKSLISRFAAELHIK</sequence>
<dbReference type="PANTHER" id="PTHR10039:SF5">
    <property type="entry name" value="NACHT DOMAIN-CONTAINING PROTEIN"/>
    <property type="match status" value="1"/>
</dbReference>
<dbReference type="AlphaFoldDB" id="A0A6A6DY53"/>
<dbReference type="Proteomes" id="UP000800200">
    <property type="component" value="Unassembled WGS sequence"/>
</dbReference>
<dbReference type="Pfam" id="PF25053">
    <property type="entry name" value="DUF7791"/>
    <property type="match status" value="1"/>
</dbReference>
<feature type="domain" description="DUF7791" evidence="1">
    <location>
        <begin position="409"/>
        <end position="542"/>
    </location>
</feature>
<dbReference type="EMBL" id="ML994638">
    <property type="protein sequence ID" value="KAF2184494.1"/>
    <property type="molecule type" value="Genomic_DNA"/>
</dbReference>
<evidence type="ECO:0000313" key="2">
    <source>
        <dbReference type="EMBL" id="KAF2184494.1"/>
    </source>
</evidence>
<name>A0A6A6DY53_9PEZI</name>
<organism evidence="2 3">
    <name type="scientific">Zopfia rhizophila CBS 207.26</name>
    <dbReference type="NCBI Taxonomy" id="1314779"/>
    <lineage>
        <taxon>Eukaryota</taxon>
        <taxon>Fungi</taxon>
        <taxon>Dikarya</taxon>
        <taxon>Ascomycota</taxon>
        <taxon>Pezizomycotina</taxon>
        <taxon>Dothideomycetes</taxon>
        <taxon>Dothideomycetes incertae sedis</taxon>
        <taxon>Zopfiaceae</taxon>
        <taxon>Zopfia</taxon>
    </lineage>
</organism>
<dbReference type="Gene3D" id="1.25.40.20">
    <property type="entry name" value="Ankyrin repeat-containing domain"/>
    <property type="match status" value="1"/>
</dbReference>
<dbReference type="OrthoDB" id="443402at2759"/>
<keyword evidence="3" id="KW-1185">Reference proteome</keyword>
<protein>
    <recommendedName>
        <fullName evidence="1">DUF7791 domain-containing protein</fullName>
    </recommendedName>
</protein>
<dbReference type="InterPro" id="IPR056693">
    <property type="entry name" value="DUF7791"/>
</dbReference>
<dbReference type="InterPro" id="IPR036770">
    <property type="entry name" value="Ankyrin_rpt-contain_sf"/>
</dbReference>
<accession>A0A6A6DY53</accession>
<gene>
    <name evidence="2" type="ORF">K469DRAFT_688947</name>
</gene>
<evidence type="ECO:0000313" key="3">
    <source>
        <dbReference type="Proteomes" id="UP000800200"/>
    </source>
</evidence>
<reference evidence="2" key="1">
    <citation type="journal article" date="2020" name="Stud. Mycol.">
        <title>101 Dothideomycetes genomes: a test case for predicting lifestyles and emergence of pathogens.</title>
        <authorList>
            <person name="Haridas S."/>
            <person name="Albert R."/>
            <person name="Binder M."/>
            <person name="Bloem J."/>
            <person name="Labutti K."/>
            <person name="Salamov A."/>
            <person name="Andreopoulos B."/>
            <person name="Baker S."/>
            <person name="Barry K."/>
            <person name="Bills G."/>
            <person name="Bluhm B."/>
            <person name="Cannon C."/>
            <person name="Castanera R."/>
            <person name="Culley D."/>
            <person name="Daum C."/>
            <person name="Ezra D."/>
            <person name="Gonzalez J."/>
            <person name="Henrissat B."/>
            <person name="Kuo A."/>
            <person name="Liang C."/>
            <person name="Lipzen A."/>
            <person name="Lutzoni F."/>
            <person name="Magnuson J."/>
            <person name="Mondo S."/>
            <person name="Nolan M."/>
            <person name="Ohm R."/>
            <person name="Pangilinan J."/>
            <person name="Park H.-J."/>
            <person name="Ramirez L."/>
            <person name="Alfaro M."/>
            <person name="Sun H."/>
            <person name="Tritt A."/>
            <person name="Yoshinaga Y."/>
            <person name="Zwiers L.-H."/>
            <person name="Turgeon B."/>
            <person name="Goodwin S."/>
            <person name="Spatafora J."/>
            <person name="Crous P."/>
            <person name="Grigoriev I."/>
        </authorList>
    </citation>
    <scope>NUCLEOTIDE SEQUENCE</scope>
    <source>
        <strain evidence="2">CBS 207.26</strain>
    </source>
</reference>
<dbReference type="PANTHER" id="PTHR10039">
    <property type="entry name" value="AMELOGENIN"/>
    <property type="match status" value="1"/>
</dbReference>